<evidence type="ECO:0000256" key="2">
    <source>
        <dbReference type="ARBA" id="ARBA00004496"/>
    </source>
</evidence>
<dbReference type="Pfam" id="PF00550">
    <property type="entry name" value="PP-binding"/>
    <property type="match status" value="2"/>
</dbReference>
<dbReference type="STRING" id="1192197.JBW_00052"/>
<evidence type="ECO:0000256" key="8">
    <source>
        <dbReference type="ARBA" id="ARBA00022737"/>
    </source>
</evidence>
<dbReference type="InterPro" id="IPR036291">
    <property type="entry name" value="NAD(P)-bd_dom_sf"/>
</dbReference>
<keyword evidence="8" id="KW-0677">Repeat</keyword>
<evidence type="ECO:0000259" key="12">
    <source>
        <dbReference type="PROSITE" id="PS52019"/>
    </source>
</evidence>
<dbReference type="SUPFAM" id="SSF53901">
    <property type="entry name" value="Thiolase-like"/>
    <property type="match status" value="2"/>
</dbReference>
<dbReference type="InterPro" id="IPR020807">
    <property type="entry name" value="PKS_DH"/>
</dbReference>
<dbReference type="InterPro" id="IPR042104">
    <property type="entry name" value="PKS_dehydratase_sf"/>
</dbReference>
<dbReference type="Pfam" id="PF02801">
    <property type="entry name" value="Ketoacyl-synt_C"/>
    <property type="match status" value="2"/>
</dbReference>
<feature type="active site" description="Proton donor; for dehydratase activity" evidence="9">
    <location>
        <position position="2537"/>
    </location>
</feature>
<evidence type="ECO:0000256" key="7">
    <source>
        <dbReference type="ARBA" id="ARBA00022679"/>
    </source>
</evidence>
<dbReference type="EC" id="2.3.1.111" evidence="13"/>
<comment type="pathway">
    <text evidence="3">Antibiotic biosynthesis; bacillaene biosynthesis.</text>
</comment>
<dbReference type="PROSITE" id="PS50075">
    <property type="entry name" value="CARRIER"/>
    <property type="match status" value="2"/>
</dbReference>
<evidence type="ECO:0000256" key="9">
    <source>
        <dbReference type="PROSITE-ProRule" id="PRU01363"/>
    </source>
</evidence>
<dbReference type="InterPro" id="IPR049900">
    <property type="entry name" value="PKS_mFAS_DH"/>
</dbReference>
<evidence type="ECO:0000256" key="1">
    <source>
        <dbReference type="ARBA" id="ARBA00003299"/>
    </source>
</evidence>
<keyword evidence="7 13" id="KW-0808">Transferase</keyword>
<feature type="region of interest" description="N-terminal hotdog fold" evidence="9">
    <location>
        <begin position="824"/>
        <end position="950"/>
    </location>
</feature>
<evidence type="ECO:0000259" key="11">
    <source>
        <dbReference type="PROSITE" id="PS52004"/>
    </source>
</evidence>
<dbReference type="PROSITE" id="PS52019">
    <property type="entry name" value="PKS_MFAS_DH"/>
    <property type="match status" value="2"/>
</dbReference>
<reference evidence="13 14" key="1">
    <citation type="journal article" date="2015" name="Genome Announc.">
        <title>Complete Genome Sequence of Pelosinus fermentans JBW45, a Member of a Remarkably Competitive Group of Negativicutes in the Firmicutes Phylum.</title>
        <authorList>
            <person name="De Leon K.B."/>
            <person name="Utturkar S.M."/>
            <person name="Camilleri L.B."/>
            <person name="Elias D.A."/>
            <person name="Arkin A.P."/>
            <person name="Fields M.W."/>
            <person name="Brown S.D."/>
            <person name="Wall J.D."/>
        </authorList>
    </citation>
    <scope>NUCLEOTIDE SEQUENCE [LARGE SCALE GENOMIC DNA]</scope>
    <source>
        <strain evidence="13 14">JBW45</strain>
    </source>
</reference>
<dbReference type="SMART" id="SM00826">
    <property type="entry name" value="PKS_DH"/>
    <property type="match status" value="2"/>
</dbReference>
<dbReference type="InterPro" id="IPR013968">
    <property type="entry name" value="PKS_KR"/>
</dbReference>
<dbReference type="OrthoDB" id="1671436at2"/>
<dbReference type="Gene3D" id="3.10.129.110">
    <property type="entry name" value="Polyketide synthase dehydratase"/>
    <property type="match status" value="2"/>
</dbReference>
<dbReference type="PANTHER" id="PTHR43775">
    <property type="entry name" value="FATTY ACID SYNTHASE"/>
    <property type="match status" value="1"/>
</dbReference>
<dbReference type="CDD" id="cd08953">
    <property type="entry name" value="KR_2_SDR_x"/>
    <property type="match status" value="2"/>
</dbReference>
<keyword evidence="4" id="KW-0596">Phosphopantetheine</keyword>
<evidence type="ECO:0000256" key="5">
    <source>
        <dbReference type="ARBA" id="ARBA00022490"/>
    </source>
</evidence>
<dbReference type="RefSeq" id="WP_007960997.1">
    <property type="nucleotide sequence ID" value="NZ_CP010978.1"/>
</dbReference>
<dbReference type="PROSITE" id="PS52004">
    <property type="entry name" value="KS3_2"/>
    <property type="match status" value="2"/>
</dbReference>
<feature type="domain" description="Carrier" evidence="10">
    <location>
        <begin position="55"/>
        <end position="135"/>
    </location>
</feature>
<dbReference type="Proteomes" id="UP000005361">
    <property type="component" value="Chromosome"/>
</dbReference>
<dbReference type="Gene3D" id="1.10.1200.10">
    <property type="entry name" value="ACP-like"/>
    <property type="match status" value="2"/>
</dbReference>
<reference evidence="14" key="2">
    <citation type="submission" date="2015-02" db="EMBL/GenBank/DDBJ databases">
        <title>Complete Genome Sequence of Pelosinus fermentans JBW45.</title>
        <authorList>
            <person name="De Leon K.B."/>
            <person name="Utturkar S.M."/>
            <person name="Camilleri L.B."/>
            <person name="Arkin A.P."/>
            <person name="Fields M.W."/>
            <person name="Brown S.D."/>
            <person name="Wall J.D."/>
        </authorList>
    </citation>
    <scope>NUCLEOTIDE SEQUENCE [LARGE SCALE GENOMIC DNA]</scope>
    <source>
        <strain evidence="14">JBW45</strain>
    </source>
</reference>
<dbReference type="Gene3D" id="1.10.1240.100">
    <property type="match status" value="2"/>
</dbReference>
<dbReference type="GO" id="GO:0005886">
    <property type="term" value="C:plasma membrane"/>
    <property type="evidence" value="ECO:0007669"/>
    <property type="project" value="TreeGrafter"/>
</dbReference>
<organism evidence="13 14">
    <name type="scientific">Pelosinus fermentans JBW45</name>
    <dbReference type="NCBI Taxonomy" id="1192197"/>
    <lineage>
        <taxon>Bacteria</taxon>
        <taxon>Bacillati</taxon>
        <taxon>Bacillota</taxon>
        <taxon>Negativicutes</taxon>
        <taxon>Selenomonadales</taxon>
        <taxon>Sporomusaceae</taxon>
        <taxon>Pelosinus</taxon>
    </lineage>
</organism>
<accession>I9NKA3</accession>
<dbReference type="FunFam" id="3.40.47.10:FF:000019">
    <property type="entry name" value="Polyketide synthase type I"/>
    <property type="match status" value="2"/>
</dbReference>
<dbReference type="InterPro" id="IPR049551">
    <property type="entry name" value="PKS_DH_C"/>
</dbReference>
<dbReference type="InterPro" id="IPR020841">
    <property type="entry name" value="PKS_Beta-ketoAc_synthase_dom"/>
</dbReference>
<dbReference type="InterPro" id="IPR050091">
    <property type="entry name" value="PKS_NRPS_Biosynth_Enz"/>
</dbReference>
<dbReference type="InterPro" id="IPR020806">
    <property type="entry name" value="PKS_PP-bd"/>
</dbReference>
<keyword evidence="13" id="KW-0012">Acyltransferase</keyword>
<dbReference type="SMART" id="SM00823">
    <property type="entry name" value="PKS_PP"/>
    <property type="match status" value="2"/>
</dbReference>
<dbReference type="Gene3D" id="3.40.50.720">
    <property type="entry name" value="NAD(P)-binding Rossmann-like Domain"/>
    <property type="match status" value="2"/>
</dbReference>
<feature type="active site" description="Proton acceptor; for dehydratase activity" evidence="9">
    <location>
        <position position="853"/>
    </location>
</feature>
<comment type="subcellular location">
    <subcellularLocation>
        <location evidence="2">Cytoplasm</location>
    </subcellularLocation>
</comment>
<feature type="region of interest" description="C-terminal hotdog fold" evidence="9">
    <location>
        <begin position="964"/>
        <end position="1113"/>
    </location>
</feature>
<dbReference type="InterPro" id="IPR036736">
    <property type="entry name" value="ACP-like_sf"/>
</dbReference>
<dbReference type="PROSITE" id="PS00012">
    <property type="entry name" value="PHOSPHOPANTETHEINE"/>
    <property type="match status" value="1"/>
</dbReference>
<dbReference type="EMBL" id="CP010978">
    <property type="protein sequence ID" value="AJQ25406.1"/>
    <property type="molecule type" value="Genomic_DNA"/>
</dbReference>
<dbReference type="GO" id="GO:0050111">
    <property type="term" value="F:mycocerosate synthase activity"/>
    <property type="evidence" value="ECO:0007669"/>
    <property type="project" value="UniProtKB-EC"/>
</dbReference>
<feature type="active site" description="Proton donor; for dehydratase activity" evidence="9">
    <location>
        <position position="1026"/>
    </location>
</feature>
<feature type="domain" description="Ketosynthase family 3 (KS3)" evidence="11">
    <location>
        <begin position="1706"/>
        <end position="2145"/>
    </location>
</feature>
<keyword evidence="6" id="KW-0597">Phosphoprotein</keyword>
<evidence type="ECO:0000256" key="4">
    <source>
        <dbReference type="ARBA" id="ARBA00022450"/>
    </source>
</evidence>
<sequence length="3060" mass="338455">MDNQFKLLYKQIKEQKISRQNAIEQIKKLKVQRKLQTAPSKSSFSIEEKKIVIAITPDLLQEKAINYFKKLLSSEIKLPAQQIEADAPMDNYGIDSVMVMQMTNQLEKTFGSLPKTLFFEYQNIQSLTGYFLEAYREQLIGLLGIEEIVATTESTKEYDAITGAVKQPVSSKRRRSRFASLHNEIPQEKLGALDIAIIGVAGRYPQAKNIREFWNNLRNGKDSITEIPKERWDHSLYFDEDKNKPGKTYGKWGGFLDNVDQFDPLFFNISPRDAEMMDPQERLFLQCVYETLEDAGYTREALSMQQGFGLEGNVGVFVGVMYEEYQLYGAQEQIQGRPITLSGNPSSIANRVSYFCNFHGPSMAVDTMCSSSLTAIHLACQSLQRGGCELAVAGGVNVSIHPNKYLMLGQGKFVSSKGRCESFGQGGDGYVPGEGVGAVLLKPLSKAIADGDQIYGIIKGTAINHGGKTNGYTVPNPNAQASVIGQAIKESGVNPRAISYIEAHGTGTSLGDPIEIAGLKKTFQEYTKDKQFCAIGSAKSNIGHCESAAGIAGVTKILLQLKHRQLVPSLHSETLNPNIDFDNTPFVVQQELVEWKRPVIEMNGESREYPRIAGISSFGAGGANAHVVIEEYISKNQQRPSITITTQKPAVIVLSAKNEEQLCEQAQQLLAAIEEQAFSEISLADMAYTLQVGREAMEQRVGLIVGSSKELEEKLKSFVAGQNSIEDLYRGQVKRNKETLAVFTADEDMAKMIETWMDKGKYPKILDLWVKGLIIDWSKFYGDIKPRRISLPTYPFAKERYWVPEIETRVSSKIANQEIVNLIHPLLHQNTSDLSEQRFSSIFTGQEFFLEDHIVKGQRVLPGVAYLEMARAAVEQATGRLAGDKTGIQLENVVWIRPITMGGQPVQVHIGLYPEDNGEIFYEIYSETEMADVEPIVYSQGKAMLSPVAEAPSLDIKALQAQCSQQIFTSSQCYEVFKAMGIEYGPAHQGIEKVYVGSDQILAKLSLPSTVLQTQDQFALHPSLMDAALQASIGFIMESETLLIKPFLPFALQKLEIYKKCTLSMWVSVRSSYGNIAGDKVQKLDIDLCDDQGNVCIRMKEFTARMLEGEVTPIELAATIEALMLEPSWKEKAIGSEVTVPVVYEHHLVMLCELDEVSPQSIETGMDGVRCLTLQCEHESIEERFQAYVVQAFEEIKSILKDKPKGKVLIQIGVPIQGEEEIFAGISGLLKTAQLENPKLLGQLIEVDQLADSARIIEILKENSLSPMDNHVRYQEDKRFVAGWSRVETSQEGIKIPWKDQGVYLITGGAGGLGLIFAKEIAHKAKGVTLVFTGRTPLDDGKQGKIKELEALGALITYKQVDVTDKQAVIDLIQSIQDEFGSLGGIIHSAGIIRDNFIIKKNKEELQEVLAPKVNGLVNLDEASKELSLEFFILFSSIAGTFGNAAQADYSTANAFMDGYAKYRNKLVGSKQRQGQTLSINWPLWKDGGMHITEEAEKMMMQNSGLNAMRTTTGIEALYQGIASGKAQVVVMEGDIKRLQTALLGQSFPTEVTRTSSTIEEKKAVITIEQDFLQEKAIHYFKKLLSAAIKLPTHRIEADALLEQYGIDSVMVMQMTNQLEKNFGSLSKTLFFEYQNIQELTGYFLASYRDQLTELLGIQETAAATMENSGENMADTEPVKADFSSRRRPRFAPLHMEIPKEKTRGALDIAIIGVAGRYPQAKNIQEFWQNLRDGRDSITEIPKDRWDHSLYFDEDKNKAGKTYSKWGGFLDDVDQFDPLFFNISPREAEIMDPQERLFLECVYETLEDAGYSREALGLVQGFGLEGNVGVFAGAMYEEYQLYGAQEQIQGRSIVLSGNSSSIANRVSYFCNFHGPSMTVNTMCSSSLTAIHLACQSLQQGGCKLAIAGGVNISIHPNKYLMLGQGKFVSSKGRCESFGQGADGYVPGEGVGTVLLKPLLQAIAEGDHIYGIIKATAINHGGKTNGSTVPNPNAQASVIGQAIKEAGIDPRAVSYMEAHGTGTSLGDPIEITGLSKTFQQYTKDKQFCAIGSAKSNIGHCESAAGIAGVTKVLLQLKYGQLAPSLHSETLNPNIDFSNTPFVVQQELAEWKRQIVTIDGETKEYPRIAGISSFGAGGSNAHVVIEEYIPSNQERPPIIITRKNPAIMVLSAKNEEQLKEQVQRLLEVIEKQQFSDESLIDMAYTLQVGREDMEERLAMIVGSIKEFGEKLKSFAAGQDDIEDLYRGQVKRNKETLAVFTADEDLQKALEAWISKGKYGKLLDFWVKGMIVDWNKLYGDSKPHRISLPTYPFAKERYWVPAMETRIDDTITSKDNIHPLLHKNTSDIFGLKFSSTFTGQEFFLADHVVKGQRVLPGVAYLEMARTAVEQATGVLTEDKLGIRLENVAWVRPIAAKEESVRVHIGLYPDDNGEIAYEIYSGISAADAEPIIHSQGSAVLRPVSEVPALDLKALQAECSQSILTGSQCYEALKTLGLEYGSGHRGIDKVYVSPEQVLAKLHLPSAVIATQKHFVLHPSLMDAALQASIGFMMASGDMGSRASLKSMVPFALKEIEIIGNCTSDMWALLRYSAGSKAGDKVQKFDVDICDEQGNVCVQMKEFSSRVLESAADSVVPSAKFRGLMLQPHWKEQSTNPEAVANANAQHVVMLCELSGAYCESIETNMSGVRCLSLQSDQESVEERFQTYAIQVFEEIQNILTYTHKGAVLIQIVVPNQGEGQLFTGLSGLLKTAQLENPKIIGQMIEIEAEGLLKEEIIEILEKNSQSFVDKHVRYQGGKRWVNSWKEVVVSEEEVGIPWKDNGIYLITGGAGGLGLIFAKEIAQKVKEPILILTGRSSLDEGKQAKIKEMESLGALIEYKKVDVTDKQAVMALIQSIRDKFGNLHGIIHSAGVIRDNLILKKTEKEMEEVLTPKVAGLVNLDQASKEMSLDFFILFSSIAGSVGNVGQADYATGNAFMDAYARYRNVMVMSEERYGKTLSINWPLWKDGGMHVDKATEKILQSMGMIAMQTSTGIQVLYQSLVCGNDQVMVAEGDVKRLRNLMELE</sequence>
<keyword evidence="5" id="KW-0963">Cytoplasm</keyword>
<name>I9NKA3_9FIRM</name>
<feature type="domain" description="Ketosynthase family 3 (KS3)" evidence="11">
    <location>
        <begin position="192"/>
        <end position="631"/>
    </location>
</feature>
<dbReference type="Pfam" id="PF21089">
    <property type="entry name" value="PKS_DH_N"/>
    <property type="match status" value="2"/>
</dbReference>
<dbReference type="EC" id="2.3.1.94" evidence="13"/>
<dbReference type="GO" id="GO:0071770">
    <property type="term" value="P:DIM/DIP cell wall layer assembly"/>
    <property type="evidence" value="ECO:0007669"/>
    <property type="project" value="TreeGrafter"/>
</dbReference>
<dbReference type="CDD" id="cd00833">
    <property type="entry name" value="PKS"/>
    <property type="match status" value="2"/>
</dbReference>
<dbReference type="SMART" id="SM00822">
    <property type="entry name" value="PKS_KR"/>
    <property type="match status" value="2"/>
</dbReference>
<protein>
    <submittedName>
        <fullName evidence="13">Mycocerosate synthase, 6-deoxyerythronolide-B synthase</fullName>
        <ecNumber evidence="13">2.3.1.111</ecNumber>
        <ecNumber evidence="13">2.3.1.94</ecNumber>
    </submittedName>
</protein>
<feature type="region of interest" description="C-terminal hotdog fold" evidence="9">
    <location>
        <begin position="2475"/>
        <end position="2628"/>
    </location>
</feature>
<evidence type="ECO:0000256" key="3">
    <source>
        <dbReference type="ARBA" id="ARBA00004789"/>
    </source>
</evidence>
<dbReference type="Pfam" id="PF22336">
    <property type="entry name" value="RhiE-like_linker"/>
    <property type="match status" value="2"/>
</dbReference>
<dbReference type="InterPro" id="IPR009081">
    <property type="entry name" value="PP-bd_ACP"/>
</dbReference>
<dbReference type="InterPro" id="IPR014030">
    <property type="entry name" value="Ketoacyl_synth_N"/>
</dbReference>
<dbReference type="GO" id="GO:0004312">
    <property type="term" value="F:fatty acid synthase activity"/>
    <property type="evidence" value="ECO:0007669"/>
    <property type="project" value="TreeGrafter"/>
</dbReference>
<comment type="function">
    <text evidence="1">Involved in some intermediate steps for the synthesis of the antibiotic polyketide bacillaene which is involved in secondary metabolism.</text>
</comment>
<dbReference type="InterPro" id="IPR049552">
    <property type="entry name" value="PKS_DH_N"/>
</dbReference>
<dbReference type="HOGENOM" id="CLU_000022_35_2_9"/>
<dbReference type="InterPro" id="IPR054514">
    <property type="entry name" value="RhiE-like_linker"/>
</dbReference>
<dbReference type="InterPro" id="IPR016039">
    <property type="entry name" value="Thiolase-like"/>
</dbReference>
<dbReference type="SMART" id="SM00825">
    <property type="entry name" value="PKS_KS"/>
    <property type="match status" value="2"/>
</dbReference>
<dbReference type="Pfam" id="PF14765">
    <property type="entry name" value="PS-DH"/>
    <property type="match status" value="2"/>
</dbReference>
<dbReference type="Pfam" id="PF00109">
    <property type="entry name" value="ketoacyl-synt"/>
    <property type="match status" value="2"/>
</dbReference>
<dbReference type="Gene3D" id="3.40.47.10">
    <property type="match status" value="2"/>
</dbReference>
<dbReference type="InterPro" id="IPR057326">
    <property type="entry name" value="KR_dom"/>
</dbReference>
<feature type="active site" description="Proton acceptor; for dehydratase activity" evidence="9">
    <location>
        <position position="2364"/>
    </location>
</feature>
<dbReference type="InterPro" id="IPR014031">
    <property type="entry name" value="Ketoacyl_synth_C"/>
</dbReference>
<dbReference type="GO" id="GO:0047879">
    <property type="term" value="F:erythronolide synthase activity"/>
    <property type="evidence" value="ECO:0007669"/>
    <property type="project" value="UniProtKB-EC"/>
</dbReference>
<feature type="domain" description="PKS/mFAS DH" evidence="12">
    <location>
        <begin position="2335"/>
        <end position="2628"/>
    </location>
</feature>
<evidence type="ECO:0000313" key="13">
    <source>
        <dbReference type="EMBL" id="AJQ25406.1"/>
    </source>
</evidence>
<feature type="region of interest" description="N-terminal hotdog fold" evidence="9">
    <location>
        <begin position="2335"/>
        <end position="2461"/>
    </location>
</feature>
<evidence type="ECO:0000313" key="14">
    <source>
        <dbReference type="Proteomes" id="UP000005361"/>
    </source>
</evidence>
<dbReference type="SUPFAM" id="SSF51735">
    <property type="entry name" value="NAD(P)-binding Rossmann-fold domains"/>
    <property type="match status" value="2"/>
</dbReference>
<evidence type="ECO:0000259" key="10">
    <source>
        <dbReference type="PROSITE" id="PS50075"/>
    </source>
</evidence>
<proteinExistence type="predicted"/>
<evidence type="ECO:0000256" key="6">
    <source>
        <dbReference type="ARBA" id="ARBA00022553"/>
    </source>
</evidence>
<dbReference type="GO" id="GO:0031177">
    <property type="term" value="F:phosphopantetheine binding"/>
    <property type="evidence" value="ECO:0007669"/>
    <property type="project" value="InterPro"/>
</dbReference>
<gene>
    <name evidence="13" type="ORF">JBW_00052</name>
</gene>
<dbReference type="PANTHER" id="PTHR43775:SF37">
    <property type="entry name" value="SI:DKEY-61P9.11"/>
    <property type="match status" value="1"/>
</dbReference>
<dbReference type="InterPro" id="IPR006162">
    <property type="entry name" value="Ppantetheine_attach_site"/>
</dbReference>
<feature type="domain" description="PKS/mFAS DH" evidence="12">
    <location>
        <begin position="824"/>
        <end position="1113"/>
    </location>
</feature>
<feature type="domain" description="Carrier" evidence="10">
    <location>
        <begin position="1556"/>
        <end position="1648"/>
    </location>
</feature>
<dbReference type="GO" id="GO:0006633">
    <property type="term" value="P:fatty acid biosynthetic process"/>
    <property type="evidence" value="ECO:0007669"/>
    <property type="project" value="TreeGrafter"/>
</dbReference>
<dbReference type="UniPathway" id="UPA01003"/>
<dbReference type="GO" id="GO:0005737">
    <property type="term" value="C:cytoplasm"/>
    <property type="evidence" value="ECO:0007669"/>
    <property type="project" value="UniProtKB-SubCell"/>
</dbReference>
<dbReference type="KEGG" id="pft:JBW_00052"/>
<dbReference type="SUPFAM" id="SSF47336">
    <property type="entry name" value="ACP-like"/>
    <property type="match status" value="2"/>
</dbReference>
<dbReference type="Pfam" id="PF08659">
    <property type="entry name" value="KR"/>
    <property type="match status" value="2"/>
</dbReference>